<evidence type="ECO:0000313" key="11">
    <source>
        <dbReference type="Proteomes" id="UP001198163"/>
    </source>
</evidence>
<dbReference type="SUPFAM" id="SSF55073">
    <property type="entry name" value="Nucleotide cyclase"/>
    <property type="match status" value="1"/>
</dbReference>
<feature type="domain" description="Guanylate cyclase" evidence="8">
    <location>
        <begin position="399"/>
        <end position="534"/>
    </location>
</feature>
<dbReference type="CDD" id="cd07302">
    <property type="entry name" value="CHD"/>
    <property type="match status" value="1"/>
</dbReference>
<evidence type="ECO:0000256" key="7">
    <source>
        <dbReference type="SAM" id="Phobius"/>
    </source>
</evidence>
<keyword evidence="5 7" id="KW-1133">Transmembrane helix</keyword>
<feature type="transmembrane region" description="Helical" evidence="7">
    <location>
        <begin position="20"/>
        <end position="47"/>
    </location>
</feature>
<dbReference type="Gene3D" id="6.10.340.10">
    <property type="match status" value="1"/>
</dbReference>
<dbReference type="InterPro" id="IPR001054">
    <property type="entry name" value="A/G_cyclase"/>
</dbReference>
<name>A0AAE3EGI7_9SPIR</name>
<dbReference type="GO" id="GO:0030313">
    <property type="term" value="C:cell envelope"/>
    <property type="evidence" value="ECO:0007669"/>
    <property type="project" value="UniProtKB-SubCell"/>
</dbReference>
<dbReference type="Pfam" id="PF00211">
    <property type="entry name" value="Guanylate_cyc"/>
    <property type="match status" value="1"/>
</dbReference>
<sequence length="621" mass="67684">MKDGRDEKGGGRKKRVRFPLVIKLIGIISIIVVVSMALVTGIASWFFSEDSRARAEENTLTVSQVLAAQITGRIESTHSGTLSLLDTLRENAGNRSLERAAVSNWFDRNASVALVSVPGQKEIRNDKFFKANELDSAALQPFLESAKGLIERAKEGESLVANASPSVGIPAAALFVPYRDMGTRNALVIVFSTEEFLQMVQTDSAGINYVVGWDGGLIVHPDFDLVKMGANFSDRELVKKALESPSDNLQIRYRDVDGTRYLGAFRRLSVGALAVTSSTPTALVYRAATDVLRRNFLLSGVVLLISVLAVWFFSKSISRPVLSLVRAAHRIEEGDFELDILPETRDELGLLTESFVEMGKGLAERERVKETFGKFVNKEIAEQALKGELKLGGQRKTATIFFSDIRSFTAISERLSPEAVVEFLNEYMTRMVACIEKTGGVVDKFIGDAIMGVWGAPVSAGTPRDDALAAVRAMLMMRDELLEFNKGRGTPEKPFIHNGAGVNTGPVIAGQIGSLSRMEYTVIGDAVNLASRIEALNKPFGTDVLISEYTWDLVKDAVIAEPMPAITVKGKTAPLTIYAVVKMKGDEGPGSLSELREKLGIADPGKKIEVDKEEVKYEIVG</sequence>
<evidence type="ECO:0000256" key="5">
    <source>
        <dbReference type="ARBA" id="ARBA00022989"/>
    </source>
</evidence>
<dbReference type="GO" id="GO:0035556">
    <property type="term" value="P:intracellular signal transduction"/>
    <property type="evidence" value="ECO:0007669"/>
    <property type="project" value="InterPro"/>
</dbReference>
<dbReference type="SUPFAM" id="SSF158472">
    <property type="entry name" value="HAMP domain-like"/>
    <property type="match status" value="1"/>
</dbReference>
<dbReference type="PANTHER" id="PTHR43081">
    <property type="entry name" value="ADENYLATE CYCLASE, TERMINAL-DIFFERENTIATION SPECIFIC-RELATED"/>
    <property type="match status" value="1"/>
</dbReference>
<dbReference type="GO" id="GO:0016020">
    <property type="term" value="C:membrane"/>
    <property type="evidence" value="ECO:0007669"/>
    <property type="project" value="InterPro"/>
</dbReference>
<dbReference type="PANTHER" id="PTHR43081:SF1">
    <property type="entry name" value="ADENYLATE CYCLASE, TERMINAL-DIFFERENTIATION SPECIFIC"/>
    <property type="match status" value="1"/>
</dbReference>
<keyword evidence="11" id="KW-1185">Reference proteome</keyword>
<feature type="transmembrane region" description="Helical" evidence="7">
    <location>
        <begin position="296"/>
        <end position="314"/>
    </location>
</feature>
<keyword evidence="6 7" id="KW-0472">Membrane</keyword>
<dbReference type="GO" id="GO:0004016">
    <property type="term" value="F:adenylate cyclase activity"/>
    <property type="evidence" value="ECO:0007669"/>
    <property type="project" value="UniProtKB-ARBA"/>
</dbReference>
<comment type="caution">
    <text evidence="10">The sequence shown here is derived from an EMBL/GenBank/DDBJ whole genome shotgun (WGS) entry which is preliminary data.</text>
</comment>
<reference evidence="10" key="1">
    <citation type="submission" date="2021-08" db="EMBL/GenBank/DDBJ databases">
        <title>Comparative analyses of Brucepasteria parasyntrophica and Teretinema zuelzerae.</title>
        <authorList>
            <person name="Song Y."/>
            <person name="Brune A."/>
        </authorList>
    </citation>
    <scope>NUCLEOTIDE SEQUENCE</scope>
    <source>
        <strain evidence="10">DSM 1903</strain>
    </source>
</reference>
<evidence type="ECO:0000259" key="9">
    <source>
        <dbReference type="PROSITE" id="PS50885"/>
    </source>
</evidence>
<dbReference type="InterPro" id="IPR029787">
    <property type="entry name" value="Nucleotide_cyclase"/>
</dbReference>
<dbReference type="Proteomes" id="UP001198163">
    <property type="component" value="Unassembled WGS sequence"/>
</dbReference>
<accession>A0AAE3EGI7</accession>
<comment type="similarity">
    <text evidence="2">Belongs to the adenylyl cyclase class-3 family.</text>
</comment>
<evidence type="ECO:0000256" key="3">
    <source>
        <dbReference type="ARBA" id="ARBA00022475"/>
    </source>
</evidence>
<dbReference type="Pfam" id="PF00672">
    <property type="entry name" value="HAMP"/>
    <property type="match status" value="1"/>
</dbReference>
<evidence type="ECO:0000256" key="1">
    <source>
        <dbReference type="ARBA" id="ARBA00004196"/>
    </source>
</evidence>
<feature type="domain" description="HAMP" evidence="9">
    <location>
        <begin position="315"/>
        <end position="367"/>
    </location>
</feature>
<keyword evidence="3" id="KW-1003">Cell membrane</keyword>
<dbReference type="CDD" id="cd18774">
    <property type="entry name" value="PDC2_HK_sensor"/>
    <property type="match status" value="1"/>
</dbReference>
<protein>
    <submittedName>
        <fullName evidence="10">Adenylate/guanylate cyclase domain-containing protein</fullName>
    </submittedName>
</protein>
<evidence type="ECO:0000256" key="4">
    <source>
        <dbReference type="ARBA" id="ARBA00022692"/>
    </source>
</evidence>
<dbReference type="InterPro" id="IPR003660">
    <property type="entry name" value="HAMP_dom"/>
</dbReference>
<dbReference type="PROSITE" id="PS50125">
    <property type="entry name" value="GUANYLATE_CYCLASE_2"/>
    <property type="match status" value="1"/>
</dbReference>
<dbReference type="InterPro" id="IPR050697">
    <property type="entry name" value="Adenylyl/Guanylyl_Cyclase_3/4"/>
</dbReference>
<comment type="subcellular location">
    <subcellularLocation>
        <location evidence="1">Cell envelope</location>
    </subcellularLocation>
</comment>
<dbReference type="RefSeq" id="WP_230752354.1">
    <property type="nucleotide sequence ID" value="NZ_JAINWA010000001.1"/>
</dbReference>
<gene>
    <name evidence="10" type="ORF">K7J14_01655</name>
</gene>
<dbReference type="GO" id="GO:0006171">
    <property type="term" value="P:cAMP biosynthetic process"/>
    <property type="evidence" value="ECO:0007669"/>
    <property type="project" value="TreeGrafter"/>
</dbReference>
<dbReference type="AlphaFoldDB" id="A0AAE3EGI7"/>
<dbReference type="EMBL" id="JAINWA010000001">
    <property type="protein sequence ID" value="MCD1653403.1"/>
    <property type="molecule type" value="Genomic_DNA"/>
</dbReference>
<dbReference type="CDD" id="cd06225">
    <property type="entry name" value="HAMP"/>
    <property type="match status" value="1"/>
</dbReference>
<evidence type="ECO:0000313" key="10">
    <source>
        <dbReference type="EMBL" id="MCD1653403.1"/>
    </source>
</evidence>
<evidence type="ECO:0000256" key="2">
    <source>
        <dbReference type="ARBA" id="ARBA00005381"/>
    </source>
</evidence>
<keyword evidence="4 7" id="KW-0812">Transmembrane</keyword>
<organism evidence="10 11">
    <name type="scientific">Teretinema zuelzerae</name>
    <dbReference type="NCBI Taxonomy" id="156"/>
    <lineage>
        <taxon>Bacteria</taxon>
        <taxon>Pseudomonadati</taxon>
        <taxon>Spirochaetota</taxon>
        <taxon>Spirochaetia</taxon>
        <taxon>Spirochaetales</taxon>
        <taxon>Treponemataceae</taxon>
        <taxon>Teretinema</taxon>
    </lineage>
</organism>
<proteinExistence type="inferred from homology"/>
<dbReference type="Gene3D" id="3.30.70.1230">
    <property type="entry name" value="Nucleotide cyclase"/>
    <property type="match status" value="1"/>
</dbReference>
<evidence type="ECO:0000259" key="8">
    <source>
        <dbReference type="PROSITE" id="PS50125"/>
    </source>
</evidence>
<dbReference type="SMART" id="SM00304">
    <property type="entry name" value="HAMP"/>
    <property type="match status" value="1"/>
</dbReference>
<dbReference type="PROSITE" id="PS50885">
    <property type="entry name" value="HAMP"/>
    <property type="match status" value="1"/>
</dbReference>
<evidence type="ECO:0000256" key="6">
    <source>
        <dbReference type="ARBA" id="ARBA00023136"/>
    </source>
</evidence>
<dbReference type="FunFam" id="3.30.70.1230:FF:000016">
    <property type="entry name" value="Adenylate/guanylate cyclase domain-containing protein"/>
    <property type="match status" value="1"/>
</dbReference>
<dbReference type="SMART" id="SM00044">
    <property type="entry name" value="CYCc"/>
    <property type="match status" value="1"/>
</dbReference>